<name>A0A9W8A376_9FUNG</name>
<dbReference type="Pfam" id="PF13532">
    <property type="entry name" value="2OG-FeII_Oxy_2"/>
    <property type="match status" value="1"/>
</dbReference>
<evidence type="ECO:0000313" key="3">
    <source>
        <dbReference type="Proteomes" id="UP001150538"/>
    </source>
</evidence>
<keyword evidence="3" id="KW-1185">Reference proteome</keyword>
<accession>A0A9W8A376</accession>
<feature type="domain" description="Fe2OG dioxygenase" evidence="1">
    <location>
        <begin position="282"/>
        <end position="384"/>
    </location>
</feature>
<dbReference type="OrthoDB" id="271595at2759"/>
<dbReference type="InterPro" id="IPR005123">
    <property type="entry name" value="Oxoglu/Fe-dep_dioxygenase_dom"/>
</dbReference>
<dbReference type="SUPFAM" id="SSF54928">
    <property type="entry name" value="RNA-binding domain, RBD"/>
    <property type="match status" value="1"/>
</dbReference>
<dbReference type="AlphaFoldDB" id="A0A9W8A376"/>
<dbReference type="SUPFAM" id="SSF51197">
    <property type="entry name" value="Clavaminate synthase-like"/>
    <property type="match status" value="1"/>
</dbReference>
<dbReference type="Gene3D" id="3.30.70.330">
    <property type="match status" value="1"/>
</dbReference>
<dbReference type="InterPro" id="IPR027450">
    <property type="entry name" value="AlkB-like"/>
</dbReference>
<comment type="caution">
    <text evidence="2">The sequence shown here is derived from an EMBL/GenBank/DDBJ whole genome shotgun (WGS) entry which is preliminary data.</text>
</comment>
<reference evidence="2" key="1">
    <citation type="submission" date="2022-07" db="EMBL/GenBank/DDBJ databases">
        <title>Phylogenomic reconstructions and comparative analyses of Kickxellomycotina fungi.</title>
        <authorList>
            <person name="Reynolds N.K."/>
            <person name="Stajich J.E."/>
            <person name="Barry K."/>
            <person name="Grigoriev I.V."/>
            <person name="Crous P."/>
            <person name="Smith M.E."/>
        </authorList>
    </citation>
    <scope>NUCLEOTIDE SEQUENCE</scope>
    <source>
        <strain evidence="2">NBRC 100468</strain>
    </source>
</reference>
<dbReference type="EMBL" id="JANBPU010000004">
    <property type="protein sequence ID" value="KAJ1921510.1"/>
    <property type="molecule type" value="Genomic_DNA"/>
</dbReference>
<dbReference type="Gene3D" id="2.60.120.590">
    <property type="entry name" value="Alpha-ketoglutarate-dependent dioxygenase AlkB-like"/>
    <property type="match status" value="1"/>
</dbReference>
<dbReference type="GO" id="GO:0003676">
    <property type="term" value="F:nucleic acid binding"/>
    <property type="evidence" value="ECO:0007669"/>
    <property type="project" value="InterPro"/>
</dbReference>
<dbReference type="GO" id="GO:0032451">
    <property type="term" value="F:demethylase activity"/>
    <property type="evidence" value="ECO:0007669"/>
    <property type="project" value="TreeGrafter"/>
</dbReference>
<dbReference type="GO" id="GO:0070988">
    <property type="term" value="P:demethylation"/>
    <property type="evidence" value="ECO:0007669"/>
    <property type="project" value="InterPro"/>
</dbReference>
<dbReference type="GO" id="GO:0016491">
    <property type="term" value="F:oxidoreductase activity"/>
    <property type="evidence" value="ECO:0007669"/>
    <property type="project" value="TreeGrafter"/>
</dbReference>
<evidence type="ECO:0000259" key="1">
    <source>
        <dbReference type="PROSITE" id="PS51471"/>
    </source>
</evidence>
<protein>
    <recommendedName>
        <fullName evidence="1">Fe2OG dioxygenase domain-containing protein</fullName>
    </recommendedName>
</protein>
<evidence type="ECO:0000313" key="2">
    <source>
        <dbReference type="EMBL" id="KAJ1921510.1"/>
    </source>
</evidence>
<gene>
    <name evidence="2" type="ORF">H4219_000547</name>
</gene>
<sequence length="419" mass="48210">MLIADQFFKLNPVDIFGQEGNYQQKLKGSAERDERNDSGVESISCRERRIQRLIQLKKEESYATFSNMEKRDDLDNLFLKYPRKTMCVLNAGYASIGGVDGEQLEAVFKPFKNFERVVTLHGKPYSFVVFRGGEDAVVARNALHEKPCTLFNGKTLFLEYINHIDFAEIANKHLYQRTGNAKVTLDESVGFYYIPNFITLEEHKAMIESILADDERKRASVQSADKRWFKIQERFVKHYGNSFDYHLKHIGSKSLVASEKFPSWILPFIERAAEKVPSFNGKVNQLTIQKYPVGSGISFHTDSHTSFEDTVLVISLLTPVAMDFRHPATRAIITKDLEPCSLVVMQGEARYGWEHAIRIRRSDLIAGEARERQERWSMTMRTLNESMTCHCNYPGLCDNNSQVVRRLREERKAAKSEPN</sequence>
<dbReference type="PROSITE" id="PS51471">
    <property type="entry name" value="FE2OG_OXY"/>
    <property type="match status" value="1"/>
</dbReference>
<dbReference type="PANTHER" id="PTHR12463:SF1">
    <property type="entry name" value="2-OXOGLUTARATE AND FE-DEPENDENT OXYGENASE FAMILY PROTEIN"/>
    <property type="match status" value="1"/>
</dbReference>
<organism evidence="2 3">
    <name type="scientific">Mycoemilia scoparia</name>
    <dbReference type="NCBI Taxonomy" id="417184"/>
    <lineage>
        <taxon>Eukaryota</taxon>
        <taxon>Fungi</taxon>
        <taxon>Fungi incertae sedis</taxon>
        <taxon>Zoopagomycota</taxon>
        <taxon>Kickxellomycotina</taxon>
        <taxon>Kickxellomycetes</taxon>
        <taxon>Kickxellales</taxon>
        <taxon>Kickxellaceae</taxon>
        <taxon>Mycoemilia</taxon>
    </lineage>
</organism>
<dbReference type="Proteomes" id="UP001150538">
    <property type="component" value="Unassembled WGS sequence"/>
</dbReference>
<proteinExistence type="predicted"/>
<dbReference type="InterPro" id="IPR037151">
    <property type="entry name" value="AlkB-like_sf"/>
</dbReference>
<dbReference type="InterPro" id="IPR032857">
    <property type="entry name" value="ALKBH4"/>
</dbReference>
<dbReference type="InterPro" id="IPR012677">
    <property type="entry name" value="Nucleotide-bd_a/b_plait_sf"/>
</dbReference>
<dbReference type="PANTHER" id="PTHR12463">
    <property type="entry name" value="OXYGENASE-RELATED"/>
    <property type="match status" value="1"/>
</dbReference>
<dbReference type="InterPro" id="IPR035979">
    <property type="entry name" value="RBD_domain_sf"/>
</dbReference>